<proteinExistence type="predicted"/>
<dbReference type="EMBL" id="JAMQOL010000090">
    <property type="protein sequence ID" value="MCM4085004.1"/>
    <property type="molecule type" value="Genomic_DNA"/>
</dbReference>
<sequence length="145" mass="15639">MQLDQHLVDAAVDQMNRRWPADQYGGAAAVYLEDGQILTSVCLDNINAGVTLCHETGAICQAYTLDKRVTASVCVGREAGSTEIFVLAPCGICQERLALWGPEVQVAVGDPAGWAARTLLEVNPYYWASRFAQGSGWPSEAEHLA</sequence>
<dbReference type="RefSeq" id="WP_251804739.1">
    <property type="nucleotide sequence ID" value="NZ_JAMQOL010000090.1"/>
</dbReference>
<dbReference type="Gene3D" id="3.40.140.10">
    <property type="entry name" value="Cytidine Deaminase, domain 2"/>
    <property type="match status" value="1"/>
</dbReference>
<organism evidence="1 2">
    <name type="scientific">Paractinoplanes hotanensis</name>
    <dbReference type="NCBI Taxonomy" id="2906497"/>
    <lineage>
        <taxon>Bacteria</taxon>
        <taxon>Bacillati</taxon>
        <taxon>Actinomycetota</taxon>
        <taxon>Actinomycetes</taxon>
        <taxon>Micromonosporales</taxon>
        <taxon>Micromonosporaceae</taxon>
        <taxon>Paractinoplanes</taxon>
    </lineage>
</organism>
<reference evidence="1 2" key="1">
    <citation type="submission" date="2022-06" db="EMBL/GenBank/DDBJ databases">
        <title>Actinoplanes abujensis sp. nov., isolated from Nigerian arid soil.</title>
        <authorList>
            <person name="Ding P."/>
        </authorList>
    </citation>
    <scope>NUCLEOTIDE SEQUENCE [LARGE SCALE GENOMIC DNA]</scope>
    <source>
        <strain evidence="2">TRM88002</strain>
    </source>
</reference>
<comment type="caution">
    <text evidence="1">The sequence shown here is derived from an EMBL/GenBank/DDBJ whole genome shotgun (WGS) entry which is preliminary data.</text>
</comment>
<dbReference type="GO" id="GO:0004126">
    <property type="term" value="F:cytidine deaminase activity"/>
    <property type="evidence" value="ECO:0007669"/>
    <property type="project" value="UniProtKB-EC"/>
</dbReference>
<gene>
    <name evidence="1" type="ORF">LXN57_46505</name>
</gene>
<dbReference type="NCBIfam" id="NF006155">
    <property type="entry name" value="PRK08298.1"/>
    <property type="match status" value="1"/>
</dbReference>
<dbReference type="SUPFAM" id="SSF53927">
    <property type="entry name" value="Cytidine deaminase-like"/>
    <property type="match status" value="1"/>
</dbReference>
<evidence type="ECO:0000313" key="2">
    <source>
        <dbReference type="Proteomes" id="UP001523216"/>
    </source>
</evidence>
<name>A0ABT0YG40_9ACTN</name>
<dbReference type="CDD" id="cd01283">
    <property type="entry name" value="cytidine_deaminase"/>
    <property type="match status" value="1"/>
</dbReference>
<evidence type="ECO:0000313" key="1">
    <source>
        <dbReference type="EMBL" id="MCM4085004.1"/>
    </source>
</evidence>
<dbReference type="InterPro" id="IPR016193">
    <property type="entry name" value="Cytidine_deaminase-like"/>
</dbReference>
<protein>
    <submittedName>
        <fullName evidence="1">Cytidine deaminase</fullName>
        <ecNumber evidence="1">3.5.4.5</ecNumber>
    </submittedName>
</protein>
<keyword evidence="1" id="KW-0378">Hydrolase</keyword>
<accession>A0ABT0YG40</accession>
<dbReference type="Proteomes" id="UP001523216">
    <property type="component" value="Unassembled WGS sequence"/>
</dbReference>
<dbReference type="EC" id="3.5.4.5" evidence="1"/>
<keyword evidence="2" id="KW-1185">Reference proteome</keyword>